<dbReference type="EC" id="3.2.2.-" evidence="5"/>
<sequence>MEKTWQQWCQSRPTTALAQALLGARLDVGAAGGLIVEVEAYLGAKDQAAHTYQNRRTKRNEALWQAPGTIYVYQMRQYCLLNFNVQAQGVPECLLIRALQPASGSALMAARRHRTGIALANGPGKLTQALAITKADDQTTLDAGRIRLTLGVRRPQQVAVGPRIGVPHKGAWTNAPLRFWVAHNPYVSQCFRRAADLHQEGWQ</sequence>
<accession>A0ABW4E935</accession>
<evidence type="ECO:0000313" key="6">
    <source>
        <dbReference type="EMBL" id="MFD1485596.1"/>
    </source>
</evidence>
<dbReference type="Proteomes" id="UP001597252">
    <property type="component" value="Unassembled WGS sequence"/>
</dbReference>
<dbReference type="EMBL" id="JBHTON010000035">
    <property type="protein sequence ID" value="MFD1485596.1"/>
    <property type="molecule type" value="Genomic_DNA"/>
</dbReference>
<dbReference type="PANTHER" id="PTHR10429:SF0">
    <property type="entry name" value="DNA-3-METHYLADENINE GLYCOSYLASE"/>
    <property type="match status" value="1"/>
</dbReference>
<evidence type="ECO:0000256" key="5">
    <source>
        <dbReference type="HAMAP-Rule" id="MF_00527"/>
    </source>
</evidence>
<keyword evidence="3 5" id="KW-0378">Hydrolase</keyword>
<evidence type="ECO:0000256" key="3">
    <source>
        <dbReference type="ARBA" id="ARBA00022801"/>
    </source>
</evidence>
<dbReference type="NCBIfam" id="TIGR00567">
    <property type="entry name" value="3mg"/>
    <property type="match status" value="1"/>
</dbReference>
<dbReference type="InterPro" id="IPR036995">
    <property type="entry name" value="MPG_sf"/>
</dbReference>
<dbReference type="HAMAP" id="MF_00527">
    <property type="entry name" value="3MGH"/>
    <property type="match status" value="1"/>
</dbReference>
<dbReference type="PANTHER" id="PTHR10429">
    <property type="entry name" value="DNA-3-METHYLADENINE GLYCOSYLASE"/>
    <property type="match status" value="1"/>
</dbReference>
<keyword evidence="4 5" id="KW-0234">DNA repair</keyword>
<dbReference type="InterPro" id="IPR011034">
    <property type="entry name" value="Formyl_transferase-like_C_sf"/>
</dbReference>
<keyword evidence="7" id="KW-1185">Reference proteome</keyword>
<evidence type="ECO:0000256" key="2">
    <source>
        <dbReference type="ARBA" id="ARBA00022763"/>
    </source>
</evidence>
<reference evidence="7" key="1">
    <citation type="journal article" date="2019" name="Int. J. Syst. Evol. Microbiol.">
        <title>The Global Catalogue of Microorganisms (GCM) 10K type strain sequencing project: providing services to taxonomists for standard genome sequencing and annotation.</title>
        <authorList>
            <consortium name="The Broad Institute Genomics Platform"/>
            <consortium name="The Broad Institute Genome Sequencing Center for Infectious Disease"/>
            <person name="Wu L."/>
            <person name="Ma J."/>
        </authorList>
    </citation>
    <scope>NUCLEOTIDE SEQUENCE [LARGE SCALE GENOMIC DNA]</scope>
    <source>
        <strain evidence="7">CCM 8903</strain>
    </source>
</reference>
<dbReference type="Gene3D" id="3.10.300.10">
    <property type="entry name" value="Methylpurine-DNA glycosylase (MPG)"/>
    <property type="match status" value="1"/>
</dbReference>
<comment type="similarity">
    <text evidence="1 5">Belongs to the DNA glycosylase MPG family.</text>
</comment>
<evidence type="ECO:0000256" key="4">
    <source>
        <dbReference type="ARBA" id="ARBA00023204"/>
    </source>
</evidence>
<protein>
    <recommendedName>
        <fullName evidence="5">Putative 3-methyladenine DNA glycosylase</fullName>
        <ecNumber evidence="5">3.2.2.-</ecNumber>
    </recommendedName>
</protein>
<comment type="caution">
    <text evidence="6">The sequence shown here is derived from an EMBL/GenBank/DDBJ whole genome shotgun (WGS) entry which is preliminary data.</text>
</comment>
<organism evidence="6 7">
    <name type="scientific">Lacticaseibacillus baoqingensis</name>
    <dbReference type="NCBI Taxonomy" id="2486013"/>
    <lineage>
        <taxon>Bacteria</taxon>
        <taxon>Bacillati</taxon>
        <taxon>Bacillota</taxon>
        <taxon>Bacilli</taxon>
        <taxon>Lactobacillales</taxon>
        <taxon>Lactobacillaceae</taxon>
        <taxon>Lacticaseibacillus</taxon>
    </lineage>
</organism>
<dbReference type="InterPro" id="IPR003180">
    <property type="entry name" value="MPG"/>
</dbReference>
<name>A0ABW4E935_9LACO</name>
<dbReference type="RefSeq" id="WP_125752645.1">
    <property type="nucleotide sequence ID" value="NZ_JBHTON010000035.1"/>
</dbReference>
<evidence type="ECO:0000313" key="7">
    <source>
        <dbReference type="Proteomes" id="UP001597252"/>
    </source>
</evidence>
<dbReference type="CDD" id="cd00540">
    <property type="entry name" value="AAG"/>
    <property type="match status" value="1"/>
</dbReference>
<proteinExistence type="inferred from homology"/>
<gene>
    <name evidence="6" type="ORF">ACFQ5J_10180</name>
</gene>
<dbReference type="SUPFAM" id="SSF50486">
    <property type="entry name" value="FMT C-terminal domain-like"/>
    <property type="match status" value="1"/>
</dbReference>
<keyword evidence="2 5" id="KW-0227">DNA damage</keyword>
<evidence type="ECO:0000256" key="1">
    <source>
        <dbReference type="ARBA" id="ARBA00009232"/>
    </source>
</evidence>
<dbReference type="Pfam" id="PF02245">
    <property type="entry name" value="Pur_DNA_glyco"/>
    <property type="match status" value="1"/>
</dbReference>